<accession>A0A6I2FHS0</accession>
<dbReference type="Pfam" id="PF01965">
    <property type="entry name" value="DJ-1_PfpI"/>
    <property type="match status" value="1"/>
</dbReference>
<gene>
    <name evidence="6" type="ORF">GE115_10845</name>
</gene>
<evidence type="ECO:0000313" key="6">
    <source>
        <dbReference type="EMBL" id="MRG60358.1"/>
    </source>
</evidence>
<dbReference type="InterPro" id="IPR018062">
    <property type="entry name" value="HTH_AraC-typ_CS"/>
</dbReference>
<dbReference type="GO" id="GO:0003700">
    <property type="term" value="F:DNA-binding transcription factor activity"/>
    <property type="evidence" value="ECO:0007669"/>
    <property type="project" value="InterPro"/>
</dbReference>
<evidence type="ECO:0000256" key="2">
    <source>
        <dbReference type="ARBA" id="ARBA00023125"/>
    </source>
</evidence>
<dbReference type="Gene3D" id="1.10.10.60">
    <property type="entry name" value="Homeodomain-like"/>
    <property type="match status" value="1"/>
</dbReference>
<protein>
    <submittedName>
        <fullName evidence="6">Helix-turn-helix domain-containing protein</fullName>
    </submittedName>
</protein>
<reference evidence="6 7" key="1">
    <citation type="submission" date="2019-10" db="EMBL/GenBank/DDBJ databases">
        <authorList>
            <person name="Nie G."/>
            <person name="Ming H."/>
            <person name="Yi B."/>
        </authorList>
    </citation>
    <scope>NUCLEOTIDE SEQUENCE [LARGE SCALE GENOMIC DNA]</scope>
    <source>
        <strain evidence="6 7">CFH 90414</strain>
    </source>
</reference>
<sequence>MATDPAIVAGGEEPAMRPTRLPATSRGRDEHVIALVVLPDTVGLEIAVAQQIFGRRMPSLAAVTGDIETPYEVVLVGEQPRVVLPSGVDPGELAPLDTMLEADTVLVPGLEEPLAPRSDALLGSIRAARDAGARMVSFCGGAFILGQAGVLDRKRATTHWVLSKEFREAFPLATLQAEHLYVDDEGVHTSGGIFSATDLALHLLALDLGQAYANDMSRILVSAPHRPGGQSQFIKPSIRLDDEPPVESLLRWLRDHLDEPLTLAQLAAHEHVSERTLVRRFRESTGMSVFDWITRERVNRAKELLERTDYRVSEIAAMVGLGSDESLRRNFERVVGTTASAYRTTFRGIGIGAGAGAGVGASAQAVPA</sequence>
<feature type="domain" description="HTH araC/xylS-type" evidence="5">
    <location>
        <begin position="247"/>
        <end position="345"/>
    </location>
</feature>
<feature type="region of interest" description="Disordered" evidence="4">
    <location>
        <begin position="1"/>
        <end position="24"/>
    </location>
</feature>
<comment type="caution">
    <text evidence="6">The sequence shown here is derived from an EMBL/GenBank/DDBJ whole genome shotgun (WGS) entry which is preliminary data.</text>
</comment>
<dbReference type="PROSITE" id="PS01124">
    <property type="entry name" value="HTH_ARAC_FAMILY_2"/>
    <property type="match status" value="1"/>
</dbReference>
<evidence type="ECO:0000256" key="4">
    <source>
        <dbReference type="SAM" id="MobiDB-lite"/>
    </source>
</evidence>
<dbReference type="Gene3D" id="3.40.50.880">
    <property type="match status" value="1"/>
</dbReference>
<proteinExistence type="predicted"/>
<dbReference type="SUPFAM" id="SSF52317">
    <property type="entry name" value="Class I glutamine amidotransferase-like"/>
    <property type="match status" value="1"/>
</dbReference>
<dbReference type="Pfam" id="PF12833">
    <property type="entry name" value="HTH_18"/>
    <property type="match status" value="1"/>
</dbReference>
<dbReference type="AlphaFoldDB" id="A0A6I2FHS0"/>
<evidence type="ECO:0000313" key="7">
    <source>
        <dbReference type="Proteomes" id="UP000431080"/>
    </source>
</evidence>
<dbReference type="EMBL" id="WJIF01000005">
    <property type="protein sequence ID" value="MRG60358.1"/>
    <property type="molecule type" value="Genomic_DNA"/>
</dbReference>
<dbReference type="InterPro" id="IPR002818">
    <property type="entry name" value="DJ-1/PfpI"/>
</dbReference>
<evidence type="ECO:0000256" key="1">
    <source>
        <dbReference type="ARBA" id="ARBA00023015"/>
    </source>
</evidence>
<dbReference type="PANTHER" id="PTHR43130:SF3">
    <property type="entry name" value="HTH-TYPE TRANSCRIPTIONAL REGULATOR RV1931C"/>
    <property type="match status" value="1"/>
</dbReference>
<dbReference type="InterPro" id="IPR009057">
    <property type="entry name" value="Homeodomain-like_sf"/>
</dbReference>
<name>A0A6I2FHS0_9MICO</name>
<dbReference type="GO" id="GO:0043565">
    <property type="term" value="F:sequence-specific DNA binding"/>
    <property type="evidence" value="ECO:0007669"/>
    <property type="project" value="InterPro"/>
</dbReference>
<keyword evidence="3" id="KW-0804">Transcription</keyword>
<dbReference type="Proteomes" id="UP000431080">
    <property type="component" value="Unassembled WGS sequence"/>
</dbReference>
<dbReference type="InterPro" id="IPR029062">
    <property type="entry name" value="Class_I_gatase-like"/>
</dbReference>
<organism evidence="6 7">
    <name type="scientific">Agromyces agglutinans</name>
    <dbReference type="NCBI Taxonomy" id="2662258"/>
    <lineage>
        <taxon>Bacteria</taxon>
        <taxon>Bacillati</taxon>
        <taxon>Actinomycetota</taxon>
        <taxon>Actinomycetes</taxon>
        <taxon>Micrococcales</taxon>
        <taxon>Microbacteriaceae</taxon>
        <taxon>Agromyces</taxon>
    </lineage>
</organism>
<dbReference type="SUPFAM" id="SSF46689">
    <property type="entry name" value="Homeodomain-like"/>
    <property type="match status" value="2"/>
</dbReference>
<dbReference type="PANTHER" id="PTHR43130">
    <property type="entry name" value="ARAC-FAMILY TRANSCRIPTIONAL REGULATOR"/>
    <property type="match status" value="1"/>
</dbReference>
<dbReference type="InterPro" id="IPR018060">
    <property type="entry name" value="HTH_AraC"/>
</dbReference>
<dbReference type="SMART" id="SM00342">
    <property type="entry name" value="HTH_ARAC"/>
    <property type="match status" value="1"/>
</dbReference>
<dbReference type="InterPro" id="IPR052158">
    <property type="entry name" value="INH-QAR"/>
</dbReference>
<evidence type="ECO:0000256" key="3">
    <source>
        <dbReference type="ARBA" id="ARBA00023163"/>
    </source>
</evidence>
<keyword evidence="7" id="KW-1185">Reference proteome</keyword>
<dbReference type="PROSITE" id="PS00041">
    <property type="entry name" value="HTH_ARAC_FAMILY_1"/>
    <property type="match status" value="1"/>
</dbReference>
<keyword evidence="2" id="KW-0238">DNA-binding</keyword>
<evidence type="ECO:0000259" key="5">
    <source>
        <dbReference type="PROSITE" id="PS01124"/>
    </source>
</evidence>
<keyword evidence="1" id="KW-0805">Transcription regulation</keyword>